<gene>
    <name evidence="2" type="ORF">HRI_001187900</name>
</gene>
<name>A0A9W7LTD9_HIBTR</name>
<organism evidence="2 3">
    <name type="scientific">Hibiscus trionum</name>
    <name type="common">Flower of an hour</name>
    <dbReference type="NCBI Taxonomy" id="183268"/>
    <lineage>
        <taxon>Eukaryota</taxon>
        <taxon>Viridiplantae</taxon>
        <taxon>Streptophyta</taxon>
        <taxon>Embryophyta</taxon>
        <taxon>Tracheophyta</taxon>
        <taxon>Spermatophyta</taxon>
        <taxon>Magnoliopsida</taxon>
        <taxon>eudicotyledons</taxon>
        <taxon>Gunneridae</taxon>
        <taxon>Pentapetalae</taxon>
        <taxon>rosids</taxon>
        <taxon>malvids</taxon>
        <taxon>Malvales</taxon>
        <taxon>Malvaceae</taxon>
        <taxon>Malvoideae</taxon>
        <taxon>Hibiscus</taxon>
    </lineage>
</organism>
<evidence type="ECO:0000313" key="2">
    <source>
        <dbReference type="EMBL" id="GMI75186.1"/>
    </source>
</evidence>
<dbReference type="EMBL" id="BSYR01000011">
    <property type="protein sequence ID" value="GMI75186.1"/>
    <property type="molecule type" value="Genomic_DNA"/>
</dbReference>
<feature type="region of interest" description="Disordered" evidence="1">
    <location>
        <begin position="1"/>
        <end position="60"/>
    </location>
</feature>
<feature type="compositionally biased region" description="Low complexity" evidence="1">
    <location>
        <begin position="42"/>
        <end position="58"/>
    </location>
</feature>
<sequence>MTRKNPGILAPYNPEIEASARRTHGETLRRKKQQSTRRPEQESISETTPIEEPTQEPETMADQTIRELNAAPTVQQPLCIAFPQGDTPFQLKTGLIHLLPPLTTYLLKAHTSILPSSIWCAAA</sequence>
<reference evidence="2" key="1">
    <citation type="submission" date="2023-05" db="EMBL/GenBank/DDBJ databases">
        <title>Genome and transcriptome analyses reveal genes involved in the formation of fine ridges on petal epidermal cells in Hibiscus trionum.</title>
        <authorList>
            <person name="Koshimizu S."/>
            <person name="Masuda S."/>
            <person name="Ishii T."/>
            <person name="Shirasu K."/>
            <person name="Hoshino A."/>
            <person name="Arita M."/>
        </authorList>
    </citation>
    <scope>NUCLEOTIDE SEQUENCE</scope>
    <source>
        <strain evidence="2">Hamamatsu line</strain>
    </source>
</reference>
<accession>A0A9W7LTD9</accession>
<keyword evidence="3" id="KW-1185">Reference proteome</keyword>
<protein>
    <submittedName>
        <fullName evidence="2">Uncharacterized protein</fullName>
    </submittedName>
</protein>
<dbReference type="AlphaFoldDB" id="A0A9W7LTD9"/>
<evidence type="ECO:0000256" key="1">
    <source>
        <dbReference type="SAM" id="MobiDB-lite"/>
    </source>
</evidence>
<evidence type="ECO:0000313" key="3">
    <source>
        <dbReference type="Proteomes" id="UP001165190"/>
    </source>
</evidence>
<comment type="caution">
    <text evidence="2">The sequence shown here is derived from an EMBL/GenBank/DDBJ whole genome shotgun (WGS) entry which is preliminary data.</text>
</comment>
<feature type="compositionally biased region" description="Basic and acidic residues" evidence="1">
    <location>
        <begin position="18"/>
        <end position="28"/>
    </location>
</feature>
<proteinExistence type="predicted"/>
<dbReference type="Proteomes" id="UP001165190">
    <property type="component" value="Unassembled WGS sequence"/>
</dbReference>